<protein>
    <recommendedName>
        <fullName evidence="8">B9 domain-containing protein 2</fullName>
    </recommendedName>
</protein>
<keyword evidence="4" id="KW-0206">Cytoskeleton</keyword>
<dbReference type="PROSITE" id="PS51381">
    <property type="entry name" value="C2_B9"/>
    <property type="match status" value="1"/>
</dbReference>
<dbReference type="STRING" id="2903.R1DJJ2"/>
<dbReference type="AlphaFoldDB" id="A0A0D3ITR5"/>
<keyword evidence="3" id="KW-0970">Cilium biogenesis/degradation</keyword>
<dbReference type="eggNOG" id="KOG4028">
    <property type="taxonomic scope" value="Eukaryota"/>
</dbReference>
<proteinExistence type="predicted"/>
<dbReference type="HOGENOM" id="CLU_1965365_0_0_1"/>
<name>A0A0D3ITR5_EMIH1</name>
<dbReference type="PaxDb" id="2903-EOD14650"/>
<evidence type="ECO:0000256" key="1">
    <source>
        <dbReference type="ARBA" id="ARBA00004120"/>
    </source>
</evidence>
<dbReference type="GO" id="GO:0060271">
    <property type="term" value="P:cilium assembly"/>
    <property type="evidence" value="ECO:0007669"/>
    <property type="project" value="TreeGrafter"/>
</dbReference>
<dbReference type="GeneID" id="17260719"/>
<dbReference type="InterPro" id="IPR010796">
    <property type="entry name" value="C2_B9-type_dom"/>
</dbReference>
<evidence type="ECO:0000313" key="6">
    <source>
        <dbReference type="EnsemblProtists" id="EOD14650"/>
    </source>
</evidence>
<evidence type="ECO:0000256" key="4">
    <source>
        <dbReference type="ARBA" id="ARBA00023212"/>
    </source>
</evidence>
<reference evidence="6" key="2">
    <citation type="submission" date="2024-10" db="UniProtKB">
        <authorList>
            <consortium name="EnsemblProtists"/>
        </authorList>
    </citation>
    <scope>IDENTIFICATION</scope>
</reference>
<dbReference type="RefSeq" id="XP_005767079.1">
    <property type="nucleotide sequence ID" value="XM_005767022.1"/>
</dbReference>
<comment type="subcellular location">
    <subcellularLocation>
        <location evidence="1">Cytoplasm</location>
        <location evidence="1">Cytoskeleton</location>
        <location evidence="1">Cilium basal body</location>
    </subcellularLocation>
</comment>
<keyword evidence="7" id="KW-1185">Reference proteome</keyword>
<keyword evidence="5" id="KW-0966">Cell projection</keyword>
<dbReference type="EnsemblProtists" id="EOD14650">
    <property type="protein sequence ID" value="EOD14650"/>
    <property type="gene ID" value="EMIHUDRAFT_47120"/>
</dbReference>
<dbReference type="Pfam" id="PF07162">
    <property type="entry name" value="B9-C2"/>
    <property type="match status" value="1"/>
</dbReference>
<evidence type="ECO:0000313" key="7">
    <source>
        <dbReference type="Proteomes" id="UP000013827"/>
    </source>
</evidence>
<accession>A0A0D3ITR5</accession>
<evidence type="ECO:0000256" key="3">
    <source>
        <dbReference type="ARBA" id="ARBA00022794"/>
    </source>
</evidence>
<evidence type="ECO:0000256" key="5">
    <source>
        <dbReference type="ARBA" id="ARBA00023273"/>
    </source>
</evidence>
<evidence type="ECO:0000256" key="2">
    <source>
        <dbReference type="ARBA" id="ARBA00022490"/>
    </source>
</evidence>
<dbReference type="PANTHER" id="PTHR12968">
    <property type="entry name" value="B9 DOMAIN-CONTAINING"/>
    <property type="match status" value="1"/>
</dbReference>
<reference evidence="7" key="1">
    <citation type="journal article" date="2013" name="Nature">
        <title>Pan genome of the phytoplankton Emiliania underpins its global distribution.</title>
        <authorList>
            <person name="Read B.A."/>
            <person name="Kegel J."/>
            <person name="Klute M.J."/>
            <person name="Kuo A."/>
            <person name="Lefebvre S.C."/>
            <person name="Maumus F."/>
            <person name="Mayer C."/>
            <person name="Miller J."/>
            <person name="Monier A."/>
            <person name="Salamov A."/>
            <person name="Young J."/>
            <person name="Aguilar M."/>
            <person name="Claverie J.M."/>
            <person name="Frickenhaus S."/>
            <person name="Gonzalez K."/>
            <person name="Herman E.K."/>
            <person name="Lin Y.C."/>
            <person name="Napier J."/>
            <person name="Ogata H."/>
            <person name="Sarno A.F."/>
            <person name="Shmutz J."/>
            <person name="Schroeder D."/>
            <person name="de Vargas C."/>
            <person name="Verret F."/>
            <person name="von Dassow P."/>
            <person name="Valentin K."/>
            <person name="Van de Peer Y."/>
            <person name="Wheeler G."/>
            <person name="Dacks J.B."/>
            <person name="Delwiche C.F."/>
            <person name="Dyhrman S.T."/>
            <person name="Glockner G."/>
            <person name="John U."/>
            <person name="Richards T."/>
            <person name="Worden A.Z."/>
            <person name="Zhang X."/>
            <person name="Grigoriev I.V."/>
            <person name="Allen A.E."/>
            <person name="Bidle K."/>
            <person name="Borodovsky M."/>
            <person name="Bowler C."/>
            <person name="Brownlee C."/>
            <person name="Cock J.M."/>
            <person name="Elias M."/>
            <person name="Gladyshev V.N."/>
            <person name="Groth M."/>
            <person name="Guda C."/>
            <person name="Hadaegh A."/>
            <person name="Iglesias-Rodriguez M.D."/>
            <person name="Jenkins J."/>
            <person name="Jones B.M."/>
            <person name="Lawson T."/>
            <person name="Leese F."/>
            <person name="Lindquist E."/>
            <person name="Lobanov A."/>
            <person name="Lomsadze A."/>
            <person name="Malik S.B."/>
            <person name="Marsh M.E."/>
            <person name="Mackinder L."/>
            <person name="Mock T."/>
            <person name="Mueller-Roeber B."/>
            <person name="Pagarete A."/>
            <person name="Parker M."/>
            <person name="Probert I."/>
            <person name="Quesneville H."/>
            <person name="Raines C."/>
            <person name="Rensing S.A."/>
            <person name="Riano-Pachon D.M."/>
            <person name="Richier S."/>
            <person name="Rokitta S."/>
            <person name="Shiraiwa Y."/>
            <person name="Soanes D.M."/>
            <person name="van der Giezen M."/>
            <person name="Wahlund T.M."/>
            <person name="Williams B."/>
            <person name="Wilson W."/>
            <person name="Wolfe G."/>
            <person name="Wurch L.L."/>
        </authorList>
    </citation>
    <scope>NUCLEOTIDE SEQUENCE</scope>
</reference>
<dbReference type="GO" id="GO:0036038">
    <property type="term" value="C:MKS complex"/>
    <property type="evidence" value="ECO:0007669"/>
    <property type="project" value="TreeGrafter"/>
</dbReference>
<dbReference type="Proteomes" id="UP000013827">
    <property type="component" value="Unassembled WGS sequence"/>
</dbReference>
<dbReference type="KEGG" id="ehx:EMIHUDRAFT_47120"/>
<sequence>AALGLGSSAAHCTYRLSAGDGWACERGAAAGSSHTDWPASAGTFVWEQPVDATFVGPHLGGWPRVEVEVRWVDVHGRSEVAGYAAQHLPKTPGTHALSCRVWRPRGSLLERLSAFFVGASPQAPCITA</sequence>
<evidence type="ECO:0008006" key="8">
    <source>
        <dbReference type="Google" id="ProtNLM"/>
    </source>
</evidence>
<keyword evidence="2" id="KW-0963">Cytoplasm</keyword>
<organism evidence="6 7">
    <name type="scientific">Emiliania huxleyi (strain CCMP1516)</name>
    <dbReference type="NCBI Taxonomy" id="280463"/>
    <lineage>
        <taxon>Eukaryota</taxon>
        <taxon>Haptista</taxon>
        <taxon>Haptophyta</taxon>
        <taxon>Prymnesiophyceae</taxon>
        <taxon>Isochrysidales</taxon>
        <taxon>Noelaerhabdaceae</taxon>
        <taxon>Emiliania</taxon>
    </lineage>
</organism>